<organism evidence="8 9">
    <name type="scientific">Chamaesiphon polymorphus CCALA 037</name>
    <dbReference type="NCBI Taxonomy" id="2107692"/>
    <lineage>
        <taxon>Bacteria</taxon>
        <taxon>Bacillati</taxon>
        <taxon>Cyanobacteriota</taxon>
        <taxon>Cyanophyceae</taxon>
        <taxon>Gomontiellales</taxon>
        <taxon>Chamaesiphonaceae</taxon>
        <taxon>Chamaesiphon</taxon>
    </lineage>
</organism>
<dbReference type="InterPro" id="IPR046357">
    <property type="entry name" value="PPIase_dom_sf"/>
</dbReference>
<dbReference type="EC" id="5.2.1.8" evidence="2"/>
<evidence type="ECO:0000256" key="5">
    <source>
        <dbReference type="ARBA" id="ARBA00023235"/>
    </source>
</evidence>
<keyword evidence="3" id="KW-0732">Signal</keyword>
<dbReference type="Gene3D" id="3.10.50.40">
    <property type="match status" value="1"/>
</dbReference>
<dbReference type="AlphaFoldDB" id="A0A2T1GKT8"/>
<evidence type="ECO:0000256" key="6">
    <source>
        <dbReference type="PROSITE-ProRule" id="PRU00278"/>
    </source>
</evidence>
<evidence type="ECO:0000259" key="7">
    <source>
        <dbReference type="PROSITE" id="PS50198"/>
    </source>
</evidence>
<dbReference type="SUPFAM" id="SSF109998">
    <property type="entry name" value="Triger factor/SurA peptide-binding domain-like"/>
    <property type="match status" value="1"/>
</dbReference>
<keyword evidence="4 6" id="KW-0697">Rotamase</keyword>
<gene>
    <name evidence="8" type="ORF">C7B77_04595</name>
</gene>
<feature type="domain" description="PpiC" evidence="7">
    <location>
        <begin position="93"/>
        <end position="208"/>
    </location>
</feature>
<dbReference type="Pfam" id="PF00639">
    <property type="entry name" value="Rotamase"/>
    <property type="match status" value="1"/>
</dbReference>
<proteinExistence type="predicted"/>
<dbReference type="Gene3D" id="1.10.4030.10">
    <property type="entry name" value="Porin chaperone SurA, peptide-binding domain"/>
    <property type="match status" value="1"/>
</dbReference>
<dbReference type="InterPro" id="IPR027304">
    <property type="entry name" value="Trigger_fact/SurA_dom_sf"/>
</dbReference>
<evidence type="ECO:0000313" key="9">
    <source>
        <dbReference type="Proteomes" id="UP000238937"/>
    </source>
</evidence>
<evidence type="ECO:0000256" key="3">
    <source>
        <dbReference type="ARBA" id="ARBA00022729"/>
    </source>
</evidence>
<keyword evidence="9" id="KW-1185">Reference proteome</keyword>
<dbReference type="PANTHER" id="PTHR47245:SF1">
    <property type="entry name" value="FOLDASE PROTEIN PRSA"/>
    <property type="match status" value="1"/>
</dbReference>
<dbReference type="OrthoDB" id="507969at2"/>
<dbReference type="SUPFAM" id="SSF54534">
    <property type="entry name" value="FKBP-like"/>
    <property type="match status" value="1"/>
</dbReference>
<dbReference type="GO" id="GO:0003755">
    <property type="term" value="F:peptidyl-prolyl cis-trans isomerase activity"/>
    <property type="evidence" value="ECO:0007669"/>
    <property type="project" value="UniProtKB-KW"/>
</dbReference>
<dbReference type="RefSeq" id="WP_106300771.1">
    <property type="nucleotide sequence ID" value="NZ_PVWO01000034.1"/>
</dbReference>
<dbReference type="Proteomes" id="UP000238937">
    <property type="component" value="Unassembled WGS sequence"/>
</dbReference>
<name>A0A2T1GKT8_9CYAN</name>
<sequence>MTETLPYSDREIIHQLKISGQISVVLEGIAKRNAIASAAKSLEIEVSEEELQLGANQIRSSSQLNRSADTWTWLQQNRLTLDDFEEMISETVLSNKLALHLFSEKVEAIFAERQIDYLQAVLYEVTLDDEDLALELYYAIEEGELSFYEMARKYCSDRELGRKGGYRGLVNRMDLEAEVRAVVFASTPPQLLKPILSKKGTHLIQLEEIVQPQLTPILHQEILSELFLEWLDLQIKV</sequence>
<keyword evidence="5 6" id="KW-0413">Isomerase</keyword>
<comment type="catalytic activity">
    <reaction evidence="1">
        <text>[protein]-peptidylproline (omega=180) = [protein]-peptidylproline (omega=0)</text>
        <dbReference type="Rhea" id="RHEA:16237"/>
        <dbReference type="Rhea" id="RHEA-COMP:10747"/>
        <dbReference type="Rhea" id="RHEA-COMP:10748"/>
        <dbReference type="ChEBI" id="CHEBI:83833"/>
        <dbReference type="ChEBI" id="CHEBI:83834"/>
        <dbReference type="EC" id="5.2.1.8"/>
    </reaction>
</comment>
<dbReference type="EMBL" id="PVWO01000034">
    <property type="protein sequence ID" value="PSB58463.1"/>
    <property type="molecule type" value="Genomic_DNA"/>
</dbReference>
<evidence type="ECO:0000256" key="4">
    <source>
        <dbReference type="ARBA" id="ARBA00023110"/>
    </source>
</evidence>
<dbReference type="PANTHER" id="PTHR47245">
    <property type="entry name" value="PEPTIDYLPROLYL ISOMERASE"/>
    <property type="match status" value="1"/>
</dbReference>
<evidence type="ECO:0000256" key="2">
    <source>
        <dbReference type="ARBA" id="ARBA00013194"/>
    </source>
</evidence>
<evidence type="ECO:0000313" key="8">
    <source>
        <dbReference type="EMBL" id="PSB58463.1"/>
    </source>
</evidence>
<dbReference type="PROSITE" id="PS50198">
    <property type="entry name" value="PPIC_PPIASE_2"/>
    <property type="match status" value="1"/>
</dbReference>
<evidence type="ECO:0000256" key="1">
    <source>
        <dbReference type="ARBA" id="ARBA00000971"/>
    </source>
</evidence>
<dbReference type="InterPro" id="IPR050245">
    <property type="entry name" value="PrsA_foldase"/>
</dbReference>
<dbReference type="InterPro" id="IPR000297">
    <property type="entry name" value="PPIase_PpiC"/>
</dbReference>
<protein>
    <recommendedName>
        <fullName evidence="2">peptidylprolyl isomerase</fullName>
        <ecNumber evidence="2">5.2.1.8</ecNumber>
    </recommendedName>
</protein>
<accession>A0A2T1GKT8</accession>
<comment type="caution">
    <text evidence="8">The sequence shown here is derived from an EMBL/GenBank/DDBJ whole genome shotgun (WGS) entry which is preliminary data.</text>
</comment>
<reference evidence="8 9" key="1">
    <citation type="submission" date="2018-03" db="EMBL/GenBank/DDBJ databases">
        <title>The ancient ancestry and fast evolution of plastids.</title>
        <authorList>
            <person name="Moore K.R."/>
            <person name="Magnabosco C."/>
            <person name="Momper L."/>
            <person name="Gold D.A."/>
            <person name="Bosak T."/>
            <person name="Fournier G.P."/>
        </authorList>
    </citation>
    <scope>NUCLEOTIDE SEQUENCE [LARGE SCALE GENOMIC DNA]</scope>
    <source>
        <strain evidence="8 9">CCALA 037</strain>
    </source>
</reference>